<evidence type="ECO:0000313" key="2">
    <source>
        <dbReference type="EMBL" id="URE28737.1"/>
    </source>
</evidence>
<accession>A0A9E7HF50</accession>
<dbReference type="Proteomes" id="UP001055439">
    <property type="component" value="Chromosome 8"/>
</dbReference>
<protein>
    <submittedName>
        <fullName evidence="2">Uncharacterized protein</fullName>
    </submittedName>
</protein>
<sequence length="82" mass="9564">MGGGRKSLLLAFFGFTRKPYQGEEEAEPRHQRPRKVRRSDEDDRGHWYAEPDIDRKAKEYIDENPQANAIGEERCGRVVCRS</sequence>
<dbReference type="OrthoDB" id="785823at2759"/>
<keyword evidence="3" id="KW-1185">Reference proteome</keyword>
<evidence type="ECO:0000256" key="1">
    <source>
        <dbReference type="SAM" id="MobiDB-lite"/>
    </source>
</evidence>
<feature type="compositionally biased region" description="Basic and acidic residues" evidence="1">
    <location>
        <begin position="38"/>
        <end position="61"/>
    </location>
</feature>
<reference evidence="2" key="1">
    <citation type="submission" date="2022-05" db="EMBL/GenBank/DDBJ databases">
        <title>The Musa troglodytarum L. genome provides insights into the mechanism of non-climacteric behaviour and enrichment of carotenoids.</title>
        <authorList>
            <person name="Wang J."/>
        </authorList>
    </citation>
    <scope>NUCLEOTIDE SEQUENCE</scope>
    <source>
        <tissue evidence="2">Leaf</tissue>
    </source>
</reference>
<feature type="region of interest" description="Disordered" evidence="1">
    <location>
        <begin position="20"/>
        <end position="66"/>
    </location>
</feature>
<proteinExistence type="predicted"/>
<gene>
    <name evidence="2" type="ORF">MUK42_15771</name>
</gene>
<dbReference type="AlphaFoldDB" id="A0A9E7HF50"/>
<organism evidence="2 3">
    <name type="scientific">Musa troglodytarum</name>
    <name type="common">fe'i banana</name>
    <dbReference type="NCBI Taxonomy" id="320322"/>
    <lineage>
        <taxon>Eukaryota</taxon>
        <taxon>Viridiplantae</taxon>
        <taxon>Streptophyta</taxon>
        <taxon>Embryophyta</taxon>
        <taxon>Tracheophyta</taxon>
        <taxon>Spermatophyta</taxon>
        <taxon>Magnoliopsida</taxon>
        <taxon>Liliopsida</taxon>
        <taxon>Zingiberales</taxon>
        <taxon>Musaceae</taxon>
        <taxon>Musa</taxon>
    </lineage>
</organism>
<evidence type="ECO:0000313" key="3">
    <source>
        <dbReference type="Proteomes" id="UP001055439"/>
    </source>
</evidence>
<name>A0A9E7HF50_9LILI</name>
<dbReference type="EMBL" id="CP097510">
    <property type="protein sequence ID" value="URE28737.1"/>
    <property type="molecule type" value="Genomic_DNA"/>
</dbReference>
<dbReference type="PANTHER" id="PTHR33511">
    <property type="entry name" value="OS06G0632400 PROTEIN"/>
    <property type="match status" value="1"/>
</dbReference>